<protein>
    <submittedName>
        <fullName evidence="1">Uncharacterized protein</fullName>
    </submittedName>
</protein>
<dbReference type="Proteomes" id="UP000785679">
    <property type="component" value="Unassembled WGS sequence"/>
</dbReference>
<name>A0A8J8NFL3_HALGN</name>
<dbReference type="AlphaFoldDB" id="A0A8J8NFL3"/>
<comment type="caution">
    <text evidence="1">The sequence shown here is derived from an EMBL/GenBank/DDBJ whole genome shotgun (WGS) entry which is preliminary data.</text>
</comment>
<evidence type="ECO:0000313" key="2">
    <source>
        <dbReference type="Proteomes" id="UP000785679"/>
    </source>
</evidence>
<gene>
    <name evidence="1" type="ORF">FGO68_gene447</name>
</gene>
<sequence length="82" mass="9864">MKLLIRYRQLLVYSFSHYPMLPVLEFLDLEYQIAIIVSRVLLHQSLSIIFSFQSRRCMLCFLQQYCYGKQSSLSYLQLAQLY</sequence>
<proteinExistence type="predicted"/>
<keyword evidence="2" id="KW-1185">Reference proteome</keyword>
<organism evidence="1 2">
    <name type="scientific">Halteria grandinella</name>
    <dbReference type="NCBI Taxonomy" id="5974"/>
    <lineage>
        <taxon>Eukaryota</taxon>
        <taxon>Sar</taxon>
        <taxon>Alveolata</taxon>
        <taxon>Ciliophora</taxon>
        <taxon>Intramacronucleata</taxon>
        <taxon>Spirotrichea</taxon>
        <taxon>Stichotrichia</taxon>
        <taxon>Sporadotrichida</taxon>
        <taxon>Halteriidae</taxon>
        <taxon>Halteria</taxon>
    </lineage>
</organism>
<reference evidence="1" key="1">
    <citation type="submission" date="2019-06" db="EMBL/GenBank/DDBJ databases">
        <authorList>
            <person name="Zheng W."/>
        </authorList>
    </citation>
    <scope>NUCLEOTIDE SEQUENCE</scope>
    <source>
        <strain evidence="1">QDHG01</strain>
    </source>
</reference>
<dbReference type="EMBL" id="RRYP01018530">
    <property type="protein sequence ID" value="TNV73605.1"/>
    <property type="molecule type" value="Genomic_DNA"/>
</dbReference>
<accession>A0A8J8NFL3</accession>
<evidence type="ECO:0000313" key="1">
    <source>
        <dbReference type="EMBL" id="TNV73605.1"/>
    </source>
</evidence>